<accession>A0A9W9F194</accession>
<dbReference type="GeneID" id="81396303"/>
<dbReference type="InterPro" id="IPR000172">
    <property type="entry name" value="GMC_OxRdtase_N"/>
</dbReference>
<evidence type="ECO:0000256" key="4">
    <source>
        <dbReference type="SAM" id="MobiDB-lite"/>
    </source>
</evidence>
<reference evidence="6" key="1">
    <citation type="submission" date="2022-11" db="EMBL/GenBank/DDBJ databases">
        <authorList>
            <person name="Petersen C."/>
        </authorList>
    </citation>
    <scope>NUCLEOTIDE SEQUENCE</scope>
    <source>
        <strain evidence="6">IBT 34128</strain>
    </source>
</reference>
<gene>
    <name evidence="6" type="ORF">NUU61_006607</name>
</gene>
<reference evidence="6" key="2">
    <citation type="journal article" date="2023" name="IMA Fungus">
        <title>Comparative genomic study of the Penicillium genus elucidates a diverse pangenome and 15 lateral gene transfer events.</title>
        <authorList>
            <person name="Petersen C."/>
            <person name="Sorensen T."/>
            <person name="Nielsen M.R."/>
            <person name="Sondergaard T.E."/>
            <person name="Sorensen J.L."/>
            <person name="Fitzpatrick D.A."/>
            <person name="Frisvad J.C."/>
            <person name="Nielsen K.L."/>
        </authorList>
    </citation>
    <scope>NUCLEOTIDE SEQUENCE</scope>
    <source>
        <strain evidence="6">IBT 34128</strain>
    </source>
</reference>
<feature type="region of interest" description="Disordered" evidence="4">
    <location>
        <begin position="263"/>
        <end position="287"/>
    </location>
</feature>
<evidence type="ECO:0000313" key="7">
    <source>
        <dbReference type="Proteomes" id="UP001141434"/>
    </source>
</evidence>
<comment type="caution">
    <text evidence="6">The sequence shown here is derived from an EMBL/GenBank/DDBJ whole genome shotgun (WGS) entry which is preliminary data.</text>
</comment>
<evidence type="ECO:0000313" key="6">
    <source>
        <dbReference type="EMBL" id="KAJ5091737.1"/>
    </source>
</evidence>
<sequence>MKGTLYPRTSTVGGCTAHNALITVYPHQSDFEYIATLTGDGSWSPEKMRRYFERMDNNHYLLPGTPGHGDKGWLSTQTAPMDLVLKDPQLLSMLLGGAFALGNQTNSVFNLGTLLARDANQDTKSRDTSPGYYQIPIVTDDSHHNGPREHDGSKKYPLDIRTSWFATKFTFDHSVNPARASGVEFFDGQYLFRASPRSKEAEKGTPGTASTSHEVIVAGAVYNSPQLLKLNGVGPKDELRKFEINVAPDLPGVGSNLQDHHETAVQGHVPPGLGRAERVHAGSQRRG</sequence>
<evidence type="ECO:0000256" key="1">
    <source>
        <dbReference type="ARBA" id="ARBA00004191"/>
    </source>
</evidence>
<dbReference type="SUPFAM" id="SSF51905">
    <property type="entry name" value="FAD/NAD(P)-binding domain"/>
    <property type="match status" value="1"/>
</dbReference>
<keyword evidence="7" id="KW-1185">Reference proteome</keyword>
<dbReference type="GO" id="GO:0050660">
    <property type="term" value="F:flavin adenine dinucleotide binding"/>
    <property type="evidence" value="ECO:0007669"/>
    <property type="project" value="InterPro"/>
</dbReference>
<dbReference type="EMBL" id="JAPMSZ010000009">
    <property type="protein sequence ID" value="KAJ5091737.1"/>
    <property type="molecule type" value="Genomic_DNA"/>
</dbReference>
<feature type="domain" description="Glucose-methanol-choline oxidoreductase N-terminal" evidence="5">
    <location>
        <begin position="158"/>
        <end position="261"/>
    </location>
</feature>
<protein>
    <submittedName>
        <fullName evidence="6">Glucose-methanol-choline (Gmc) oxidoreductase</fullName>
    </submittedName>
</protein>
<proteinExistence type="inferred from homology"/>
<dbReference type="PANTHER" id="PTHR11552:SF100">
    <property type="entry name" value="DEHYDROGENASE, PUTATIVE (AFU_ORTHOLOGUE AFUA_5G00630)-RELATED"/>
    <property type="match status" value="1"/>
</dbReference>
<feature type="region of interest" description="Disordered" evidence="4">
    <location>
        <begin position="121"/>
        <end position="154"/>
    </location>
</feature>
<dbReference type="Pfam" id="PF00732">
    <property type="entry name" value="GMC_oxred_N"/>
    <property type="match status" value="1"/>
</dbReference>
<dbReference type="AlphaFoldDB" id="A0A9W9F194"/>
<comment type="subcellular location">
    <subcellularLocation>
        <location evidence="1">Secreted</location>
        <location evidence="1">Cell wall</location>
    </subcellularLocation>
</comment>
<keyword evidence="3" id="KW-0134">Cell wall</keyword>
<dbReference type="PANTHER" id="PTHR11552">
    <property type="entry name" value="GLUCOSE-METHANOL-CHOLINE GMC OXIDOREDUCTASE"/>
    <property type="match status" value="1"/>
</dbReference>
<organism evidence="6 7">
    <name type="scientific">Penicillium alfredii</name>
    <dbReference type="NCBI Taxonomy" id="1506179"/>
    <lineage>
        <taxon>Eukaryota</taxon>
        <taxon>Fungi</taxon>
        <taxon>Dikarya</taxon>
        <taxon>Ascomycota</taxon>
        <taxon>Pezizomycotina</taxon>
        <taxon>Eurotiomycetes</taxon>
        <taxon>Eurotiomycetidae</taxon>
        <taxon>Eurotiales</taxon>
        <taxon>Aspergillaceae</taxon>
        <taxon>Penicillium</taxon>
    </lineage>
</organism>
<keyword evidence="3" id="KW-0964">Secreted</keyword>
<name>A0A9W9F194_9EURO</name>
<dbReference type="InterPro" id="IPR036188">
    <property type="entry name" value="FAD/NAD-bd_sf"/>
</dbReference>
<comment type="similarity">
    <text evidence="2">Belongs to the GMC oxidoreductase family.</text>
</comment>
<dbReference type="OrthoDB" id="269227at2759"/>
<dbReference type="Proteomes" id="UP001141434">
    <property type="component" value="Unassembled WGS sequence"/>
</dbReference>
<evidence type="ECO:0000256" key="3">
    <source>
        <dbReference type="ARBA" id="ARBA00022512"/>
    </source>
</evidence>
<feature type="compositionally biased region" description="Basic and acidic residues" evidence="4">
    <location>
        <begin position="140"/>
        <end position="154"/>
    </location>
</feature>
<dbReference type="GO" id="GO:0016614">
    <property type="term" value="F:oxidoreductase activity, acting on CH-OH group of donors"/>
    <property type="evidence" value="ECO:0007669"/>
    <property type="project" value="InterPro"/>
</dbReference>
<dbReference type="RefSeq" id="XP_056509934.1">
    <property type="nucleotide sequence ID" value="XM_056657134.1"/>
</dbReference>
<evidence type="ECO:0000256" key="2">
    <source>
        <dbReference type="ARBA" id="ARBA00010790"/>
    </source>
</evidence>
<evidence type="ECO:0000259" key="5">
    <source>
        <dbReference type="Pfam" id="PF00732"/>
    </source>
</evidence>
<dbReference type="Gene3D" id="3.50.50.60">
    <property type="entry name" value="FAD/NAD(P)-binding domain"/>
    <property type="match status" value="1"/>
</dbReference>
<dbReference type="InterPro" id="IPR012132">
    <property type="entry name" value="GMC_OxRdtase"/>
</dbReference>